<keyword evidence="2" id="KW-1185">Reference proteome</keyword>
<evidence type="ECO:0000313" key="2">
    <source>
        <dbReference type="Proteomes" id="UP000596742"/>
    </source>
</evidence>
<sequence length="503" mass="58420">MAALVMMNRKKKSILYLLCSGALIYYVIQVVYFNQEYSPLQVLADARSEARRLLRFITLYHYQCNNTVMMSNNTNWPICTEVDGGINLESKNSKKAYSVGPSEDLEFERLLVRNLSFNVFLMCHRPIYNDGSLNNTYVIKTVVVPNNPSDFTRNSYETQTLNDIMLNLHHTHIDILKIENVMDEINTHEILFYLVKDDLLKKVDQLHISLHIDKVDDDHLYSWYRSLYNLFHKSRFRLYHTSASDQLCLQVTLMESCTYYMSWVRDPGPQTMILYPPAIDGSMEFELSRIEDYLEKPEGYCDDSVDIPVLRGTPISLCTNTDRYMLRNPCKIILIGEEKMQLTTDSYLPFELRCDVIGLKMLDGHIDADVNEYTTNNKGTLQQSTHGRSTVLEALDKYTLYDNKNILYLNMPDMFWEIITPLLNSGVLKGFHQLIIDINLHRISKNLPVGTIRTYFSELKRIESYGFDLFQSIKLGNGVKFGKNSEHHRLNYVKTRPPFGKST</sequence>
<dbReference type="PANTHER" id="PTHR32026">
    <property type="entry name" value="METHYLTRANSFERASE-LIKE PROTEIN 24"/>
    <property type="match status" value="1"/>
</dbReference>
<proteinExistence type="predicted"/>
<gene>
    <name evidence="1" type="ORF">MGAL_10B045840</name>
</gene>
<reference evidence="1" key="1">
    <citation type="submission" date="2018-11" db="EMBL/GenBank/DDBJ databases">
        <authorList>
            <person name="Alioto T."/>
            <person name="Alioto T."/>
        </authorList>
    </citation>
    <scope>NUCLEOTIDE SEQUENCE</scope>
</reference>
<dbReference type="EMBL" id="UYJE01008366">
    <property type="protein sequence ID" value="VDI63276.1"/>
    <property type="molecule type" value="Genomic_DNA"/>
</dbReference>
<accession>A0A8B6GF40</accession>
<dbReference type="OrthoDB" id="6066778at2759"/>
<name>A0A8B6GF40_MYTGA</name>
<dbReference type="Proteomes" id="UP000596742">
    <property type="component" value="Unassembled WGS sequence"/>
</dbReference>
<evidence type="ECO:0000313" key="1">
    <source>
        <dbReference type="EMBL" id="VDI63276.1"/>
    </source>
</evidence>
<dbReference type="PANTHER" id="PTHR32026:SF10">
    <property type="entry name" value="METHYLTRANSFERASE-LIKE PROTEIN 24-RELATED"/>
    <property type="match status" value="1"/>
</dbReference>
<comment type="caution">
    <text evidence="1">The sequence shown here is derived from an EMBL/GenBank/DDBJ whole genome shotgun (WGS) entry which is preliminary data.</text>
</comment>
<dbReference type="InterPro" id="IPR026913">
    <property type="entry name" value="METTL24"/>
</dbReference>
<organism evidence="1 2">
    <name type="scientific">Mytilus galloprovincialis</name>
    <name type="common">Mediterranean mussel</name>
    <dbReference type="NCBI Taxonomy" id="29158"/>
    <lineage>
        <taxon>Eukaryota</taxon>
        <taxon>Metazoa</taxon>
        <taxon>Spiralia</taxon>
        <taxon>Lophotrochozoa</taxon>
        <taxon>Mollusca</taxon>
        <taxon>Bivalvia</taxon>
        <taxon>Autobranchia</taxon>
        <taxon>Pteriomorphia</taxon>
        <taxon>Mytilida</taxon>
        <taxon>Mytiloidea</taxon>
        <taxon>Mytilidae</taxon>
        <taxon>Mytilinae</taxon>
        <taxon>Mytilus</taxon>
    </lineage>
</organism>
<dbReference type="AlphaFoldDB" id="A0A8B6GF40"/>
<protein>
    <submittedName>
        <fullName evidence="1">Uncharacterized protein</fullName>
    </submittedName>
</protein>